<dbReference type="InterPro" id="IPR052933">
    <property type="entry name" value="DNA_Protect_Modify"/>
</dbReference>
<protein>
    <recommendedName>
        <fullName evidence="3">Helicase C-terminal domain-containing protein</fullName>
    </recommendedName>
</protein>
<dbReference type="InterPro" id="IPR029063">
    <property type="entry name" value="SAM-dependent_MTases_sf"/>
</dbReference>
<evidence type="ECO:0000313" key="4">
    <source>
        <dbReference type="EMBL" id="AQY51558.1"/>
    </source>
</evidence>
<dbReference type="Pfam" id="PF00271">
    <property type="entry name" value="Helicase_C"/>
    <property type="match status" value="1"/>
</dbReference>
<dbReference type="InterPro" id="IPR001650">
    <property type="entry name" value="Helicase_C-like"/>
</dbReference>
<gene>
    <name evidence="4" type="ORF">UE46_11280</name>
</gene>
<dbReference type="Proteomes" id="UP000223060">
    <property type="component" value="Chromosome"/>
</dbReference>
<dbReference type="KEGG" id="lwi:UE46_11280"/>
<organism evidence="4 5">
    <name type="scientific">Listeria weihenstephanensis</name>
    <dbReference type="NCBI Taxonomy" id="1006155"/>
    <lineage>
        <taxon>Bacteria</taxon>
        <taxon>Bacillati</taxon>
        <taxon>Bacillota</taxon>
        <taxon>Bacilli</taxon>
        <taxon>Bacillales</taxon>
        <taxon>Listeriaceae</taxon>
        <taxon>Listeria</taxon>
    </lineage>
</organism>
<evidence type="ECO:0000256" key="1">
    <source>
        <dbReference type="SAM" id="Coils"/>
    </source>
</evidence>
<dbReference type="SUPFAM" id="SSF52540">
    <property type="entry name" value="P-loop containing nucleoside triphosphate hydrolases"/>
    <property type="match status" value="2"/>
</dbReference>
<dbReference type="PROSITE" id="PS51194">
    <property type="entry name" value="HELICASE_CTER"/>
    <property type="match status" value="1"/>
</dbReference>
<dbReference type="InterPro" id="IPR006935">
    <property type="entry name" value="Helicase/UvrB_N"/>
</dbReference>
<keyword evidence="5" id="KW-1185">Reference proteome</keyword>
<dbReference type="SUPFAM" id="SSF53335">
    <property type="entry name" value="S-adenosyl-L-methionine-dependent methyltransferases"/>
    <property type="match status" value="1"/>
</dbReference>
<keyword evidence="1" id="KW-0175">Coiled coil</keyword>
<dbReference type="GO" id="GO:0003677">
    <property type="term" value="F:DNA binding"/>
    <property type="evidence" value="ECO:0007669"/>
    <property type="project" value="InterPro"/>
</dbReference>
<dbReference type="SMART" id="SM00490">
    <property type="entry name" value="HELICc"/>
    <property type="match status" value="1"/>
</dbReference>
<dbReference type="Gene3D" id="3.40.50.300">
    <property type="entry name" value="P-loop containing nucleotide triphosphate hydrolases"/>
    <property type="match status" value="2"/>
</dbReference>
<feature type="compositionally biased region" description="Polar residues" evidence="2">
    <location>
        <begin position="258"/>
        <end position="274"/>
    </location>
</feature>
<dbReference type="Gene3D" id="3.40.50.150">
    <property type="entry name" value="Vaccinia Virus protein VP39"/>
    <property type="match status" value="1"/>
</dbReference>
<feature type="region of interest" description="Disordered" evidence="2">
    <location>
        <begin position="240"/>
        <end position="339"/>
    </location>
</feature>
<evidence type="ECO:0000313" key="5">
    <source>
        <dbReference type="Proteomes" id="UP000223060"/>
    </source>
</evidence>
<accession>A0A1S7FVS8</accession>
<evidence type="ECO:0000259" key="3">
    <source>
        <dbReference type="PROSITE" id="PS51194"/>
    </source>
</evidence>
<dbReference type="EMBL" id="CP011102">
    <property type="protein sequence ID" value="AQY51558.1"/>
    <property type="molecule type" value="Genomic_DNA"/>
</dbReference>
<dbReference type="SMART" id="SM00487">
    <property type="entry name" value="DEXDc"/>
    <property type="match status" value="1"/>
</dbReference>
<dbReference type="InterPro" id="IPR014001">
    <property type="entry name" value="Helicase_ATP-bd"/>
</dbReference>
<reference evidence="5" key="1">
    <citation type="submission" date="2015-03" db="EMBL/GenBank/DDBJ databases">
        <authorList>
            <person name="Ferrari E."/>
            <person name="Walter M.C."/>
            <person name="Huptas C."/>
            <person name="Scherer S."/>
            <person name="Mueller-Herbst S."/>
        </authorList>
    </citation>
    <scope>NUCLEOTIDE SEQUENCE [LARGE SCALE GENOMIC DNA]</scope>
    <source>
        <strain evidence="5">LWP01</strain>
    </source>
</reference>
<feature type="compositionally biased region" description="Basic and acidic residues" evidence="2">
    <location>
        <begin position="289"/>
        <end position="307"/>
    </location>
</feature>
<feature type="compositionally biased region" description="Basic and acidic residues" evidence="2">
    <location>
        <begin position="240"/>
        <end position="257"/>
    </location>
</feature>
<feature type="region of interest" description="Disordered" evidence="2">
    <location>
        <begin position="615"/>
        <end position="636"/>
    </location>
</feature>
<name>A0A1S7FVS8_9LIST</name>
<dbReference type="InterPro" id="IPR027417">
    <property type="entry name" value="P-loop_NTPase"/>
</dbReference>
<dbReference type="GO" id="GO:0016787">
    <property type="term" value="F:hydrolase activity"/>
    <property type="evidence" value="ECO:0007669"/>
    <property type="project" value="InterPro"/>
</dbReference>
<proteinExistence type="predicted"/>
<dbReference type="PANTHER" id="PTHR41313">
    <property type="entry name" value="ADENINE-SPECIFIC METHYLTRANSFERASE"/>
    <property type="match status" value="1"/>
</dbReference>
<dbReference type="PRINTS" id="PR00507">
    <property type="entry name" value="N12N6MTFRASE"/>
</dbReference>
<feature type="domain" description="Helicase C-terminal" evidence="3">
    <location>
        <begin position="2108"/>
        <end position="2271"/>
    </location>
</feature>
<dbReference type="Pfam" id="PF04851">
    <property type="entry name" value="ResIII"/>
    <property type="match status" value="1"/>
</dbReference>
<feature type="coiled-coil region" evidence="1">
    <location>
        <begin position="1824"/>
        <end position="1871"/>
    </location>
</feature>
<dbReference type="PANTHER" id="PTHR41313:SF1">
    <property type="entry name" value="DNA METHYLASE ADENINE-SPECIFIC DOMAIN-CONTAINING PROTEIN"/>
    <property type="match status" value="1"/>
</dbReference>
<feature type="coiled-coil region" evidence="1">
    <location>
        <begin position="2443"/>
        <end position="2470"/>
    </location>
</feature>
<sequence>MYTQLNQTLAQFSNTEAFQTFMASAAYLYKYPSYNQVLIYSQAPDAKAVASKEIWGNIGCKLIENAPIITILGEDGFSEMTVYDIQAIENQEQAASVLWEWNKEQEAPLNQALATFRTTTESYPDIESELISIVHDMVEEYVSDQWNDLCYQVEHSILEELDDTNLRLAFVQKIEYYVNYEIFKRLELPFEAYFNQEAGHIQSFNTVAALSSLTHSIQFLSEQVLSQVAKEVRAMNRIQIERSESHDSDRGLREIRINETNVSQGTETNGISNNDFREDIEEPSTNRRSRSERTVGDSDGPIVREEPSTEQGNEPNGMGDPHEYTESTGRGKHQTGTDLRLEETPLIRYDHLVTDKVYAIIKGTEFLKASHEDIQSFFLSHDIVEEKVAYLKAIFNDGVTEFDVTIKKEQSIHDILNMYSNEKTEDDVEIGVEYTIRVGYQIEEHQVHFWEGHFPVRTAETQKNWANVVAYLDGMILLDKLVDEPVHEVSQFTLFGEAEVQEEPFVFKQKVIDAVLVNEHVRIRGEIYDQLNKGESNKQNIDFLKKLFGQSGHTPAVSGTRLSQHASPKGYEIDLMGTDKRVLLKWQDVLKMMVRLVQTNRFMTQQEKENWNTAKAELGNQPDSAFSSTQEEDEEELDDNEFIKEASSHKDTFEYIVTKPSLSEAEVFDIIKTSNLLKLTQKDIYDFFQKALSQEEKAIYIKSAFNDEYSGILVGEDNLRYGYKAYENGLHCWKGNFMTLSTESFHAWNEVVDYIDTMIAMDVFLEEVSPPQPVQSDLFNTLEAKPDEATEYHADDARTKDNTDVDDVLESMIFLDAEEKEKMVHLLGFENGYERVEAYLEQYIGTSESSELATGEQVDVFITRHGITLEIANDDGNALPTVLAYDWHEVILEMQRVLYEEGYIITKEADATKKETVIEATPHDYRIVDTDLGTGGAKSKFANNVAAIKTLQQIEGENRLGTVEEQDILARYVGWGGLSQAFHNENKLWEKEYQELVTLLPETEYASARASTLNAFYTPPVVIKAIYEAVEKMGLSSGNILEPALGTGHFFGLLPDSMQASKLYGIELDSITGRIAKQLYQTAEIQITGFEKSTTPDNFFDVAIGNIPFGAYKIPDATYDKHNFMVHDYFFAKALDKVRVGGIVAFVTSKGTMDKKDSRVRKYLAQRAELIGAIRLPNDTFQKNAGTEVTSDILFLKKRDHLVDIEPDWVYLGYTEDNIPINSYFVEHPEMVLGKMAFSANQYGDEEASVCLPFPDTPLENQLQEAVQHIEIGESLESLTEEREEDASLLADPTVRNFSYTLVNDDLYFRQDARMHRVVLSDTAMKRVKGLVALRDCVHTLMDYQLEGHSEEAIQAQQQQLNTFYDAFTKKYGLINSQGNKLAFANDSAYYLLCSLEILKEDGTLKAKADMFTKRTIKQQKVITHVENAQDALVVSLNEKAKIDMAFMAELSGLSEEQLESDLAGVIFRDFSHWHLEESPSEAFDIQAFDFVMANEYLSGEVCNKLALVEKLLQTIPAHHAIFQTHIEALTAVQPQKLVASEIDVRLGASWIDPTLVEQFMFELLKTPRYMQHTIVLHYATYTNAWHVQNKNRDSLNVAANITYGTDRVNAYKIIEETLNLRDMRIYDTVRDSEGREKRELNRKETTLAIQKQEAIKQAFKDWVFAEPERRERLVSEYNALFNTTRLRTYDGSHITFTGMTPDIQLKANQQNGVARILYGKNTLLGHVVGAGKTFTMVAAAMESKRLGLSNKNLFVVPNHIIEQFASEFLQLYPSANLLVSSNKDFEKANRKKFCARIATGDYDAVIIGHSQFEKIPISPERQVQQFQKQITEITEGIKELKQHKGERFAIKELERTRKSLEGKLEGLSKEKRKDDVVTFEQLGVDKLFIDEAHNYKNLFLYTKMRNVAGVPQTAAQKSTDLFMKCQYLDAITGGKGVVFATGTPISNSMTELYTMMRYLQYDVLEAKGLAHFDAWAATFGETTSAMELAPEGTGYRIRTRFAKFFNLPELMTMFKEVADIQTADMLNLPTPMVHRETVVVPATEIQKKMVQSLSERASAVRNGSVDPWIDNMLKITNDGRKIGLDQRLMNDLLEDDEASKVNACVREVFQLWEQTKEKRLTQLVFSDLSTPKDHDTFSVYTDIKAKLLASGVPEQEVRFIHDAKTDKQKKDLFAKVRSGQVRVLLGSTAKMGAGTNVQDRLIALHNLDCPWRPSDLEQRGGRIERQGNQNKEVYIKNYVTEGTFDAYMYQTNETKQKFISQIMTSKSPVRACDDMDEAALSFAEIKALCAGNPHIKEKMELDVEVAKLRLLKSNFQTQKQQLEDNVRTSYPQQIKQLQAMVQAQTTDLSLAMETQEQDFAIQLQEVTFREKEIAGQTLLAISKKASHTETPQVIGIYRGFDVEYTYDTYYNKANIRLKHAESYKLSLGNDAVGNMTRMENVVKGISEELVESKQKLDNMIAQTEKAKVEINSPFSQEQTLQEKAARLTELNLLLEMDGELTRGDVEKKEPTSILSQLKEKQAEVGTFIGIEEGQSVGKEFML</sequence>
<evidence type="ECO:0000256" key="2">
    <source>
        <dbReference type="SAM" id="MobiDB-lite"/>
    </source>
</evidence>
<dbReference type="GO" id="GO:0005524">
    <property type="term" value="F:ATP binding"/>
    <property type="evidence" value="ECO:0007669"/>
    <property type="project" value="InterPro"/>
</dbReference>